<evidence type="ECO:0000256" key="2">
    <source>
        <dbReference type="ARBA" id="ARBA00004922"/>
    </source>
</evidence>
<dbReference type="GO" id="GO:0005789">
    <property type="term" value="C:endoplasmic reticulum membrane"/>
    <property type="evidence" value="ECO:0007669"/>
    <property type="project" value="UniProtKB-SubCell"/>
</dbReference>
<protein>
    <recommendedName>
        <fullName evidence="3">dolichyl-P-Man:Man5GlcNAc2-PP-dolichol alpha-1,3-mannosyltransferase</fullName>
        <ecNumber evidence="3">2.4.1.258</ecNumber>
    </recommendedName>
</protein>
<dbReference type="Proteomes" id="UP000324629">
    <property type="component" value="Unassembled WGS sequence"/>
</dbReference>
<feature type="transmembrane region" description="Helical" evidence="12">
    <location>
        <begin position="22"/>
        <end position="41"/>
    </location>
</feature>
<dbReference type="EMBL" id="QNGE01003674">
    <property type="protein sequence ID" value="KAA3673745.1"/>
    <property type="molecule type" value="Genomic_DNA"/>
</dbReference>
<feature type="compositionally biased region" description="Basic residues" evidence="11">
    <location>
        <begin position="424"/>
        <end position="435"/>
    </location>
</feature>
<comment type="catalytic activity">
    <reaction evidence="10">
        <text>an alpha-D-Man-(1-&gt;2)-alpha-D-Man-(1-&gt;2)-alpha-D-Man-(1-&gt;3)-[alpha-D-Man-(1-&gt;6)]-beta-D-Man-(1-&gt;4)-beta-D-GlcNAc-(1-&gt;4)-alpha-D-GlcNAc-diphospho-di-trans,poly-cis-dolichol + a di-trans,poly-cis-dolichyl beta-D-mannosyl phosphate = an alpha-D-Man-(1-&gt;2)-alpha-D-Man-(1-&gt;2)-alpha-D-Man-(1-&gt;3)-[alpha-D-Man-(1-&gt;3)-alpha-D-Man-(1-&gt;6)]-beta-D-Man-(1-&gt;4)-beta-D-GlcNAc-(1-&gt;4)-alpha-D-GlcNAc-diphospho-di-trans,poly-cis-dolichol + a di-trans,poly-cis-dolichyl phosphate + H(+)</text>
        <dbReference type="Rhea" id="RHEA:29527"/>
        <dbReference type="Rhea" id="RHEA-COMP:19498"/>
        <dbReference type="Rhea" id="RHEA-COMP:19501"/>
        <dbReference type="Rhea" id="RHEA-COMP:19516"/>
        <dbReference type="Rhea" id="RHEA-COMP:19517"/>
        <dbReference type="ChEBI" id="CHEBI:15378"/>
        <dbReference type="ChEBI" id="CHEBI:57683"/>
        <dbReference type="ChEBI" id="CHEBI:58211"/>
        <dbReference type="ChEBI" id="CHEBI:132515"/>
        <dbReference type="ChEBI" id="CHEBI:132516"/>
        <dbReference type="EC" id="2.4.1.258"/>
    </reaction>
    <physiologicalReaction direction="left-to-right" evidence="10">
        <dbReference type="Rhea" id="RHEA:29528"/>
    </physiologicalReaction>
</comment>
<evidence type="ECO:0000313" key="13">
    <source>
        <dbReference type="EMBL" id="KAA3673745.1"/>
    </source>
</evidence>
<keyword evidence="5 13" id="KW-0808">Transferase</keyword>
<evidence type="ECO:0000256" key="7">
    <source>
        <dbReference type="ARBA" id="ARBA00022824"/>
    </source>
</evidence>
<comment type="pathway">
    <text evidence="2">Protein modification; protein glycosylation.</text>
</comment>
<dbReference type="InterPro" id="IPR007873">
    <property type="entry name" value="Glycosyltransferase_ALG3"/>
</dbReference>
<organism evidence="13 14">
    <name type="scientific">Paragonimus westermani</name>
    <dbReference type="NCBI Taxonomy" id="34504"/>
    <lineage>
        <taxon>Eukaryota</taxon>
        <taxon>Metazoa</taxon>
        <taxon>Spiralia</taxon>
        <taxon>Lophotrochozoa</taxon>
        <taxon>Platyhelminthes</taxon>
        <taxon>Trematoda</taxon>
        <taxon>Digenea</taxon>
        <taxon>Plagiorchiida</taxon>
        <taxon>Troglotremata</taxon>
        <taxon>Troglotrematidae</taxon>
        <taxon>Paragonimus</taxon>
    </lineage>
</organism>
<feature type="transmembrane region" description="Helical" evidence="12">
    <location>
        <begin position="294"/>
        <end position="311"/>
    </location>
</feature>
<dbReference type="PANTHER" id="PTHR12646:SF0">
    <property type="entry name" value="DOL-P-MAN:MAN(5)GLCNAC(2)-PP-DOL ALPHA-1,3-MANNOSYLTRANSFERASE"/>
    <property type="match status" value="1"/>
</dbReference>
<evidence type="ECO:0000256" key="3">
    <source>
        <dbReference type="ARBA" id="ARBA00011964"/>
    </source>
</evidence>
<feature type="transmembrane region" description="Helical" evidence="12">
    <location>
        <begin position="156"/>
        <end position="181"/>
    </location>
</feature>
<proteinExistence type="predicted"/>
<keyword evidence="14" id="KW-1185">Reference proteome</keyword>
<comment type="subcellular location">
    <subcellularLocation>
        <location evidence="1">Endoplasmic reticulum membrane</location>
        <topology evidence="1">Multi-pass membrane protein</topology>
    </subcellularLocation>
</comment>
<sequence length="435" mass="50375">MNAIFAAVIPVRNWLFSRKRQIPLACILFVSEVILCTFIILRVNYTEIDWVAYMQEVEYFLNGTLDYDQIQGQTGPCVYPAGFLYIYSLFYHLTSGGSQLKLAQFIFMILYLATLILVFNIYRLLEKIPPFVFIFMCIISYRIHSIYILRLFNDPLAVIAIYACLNALLYEHFSLGCILFSVGVSIKMNILLYLPGLLLVLLWHRGILETIGHLCEILIVQLVVGAPFLFHNPEAYLSRAFNFGRQFMYKWTVNWRLIPEHVFLDRRFHLILFCLHLLFLTLLLFKFIRVDNDISTYVSLFSFYADCYLLARMNPASVADIIYPMFVSNFVGVVFSRSLHYQFYVWYFHTLVYLFWSVDNISNPLRLLVIGLIEICWNTYPSTVFSSTLLHGCHGLLLGGLVFSTCGSALSESQENPVTDKSSTSKRNRTKPKQA</sequence>
<evidence type="ECO:0000256" key="5">
    <source>
        <dbReference type="ARBA" id="ARBA00022679"/>
    </source>
</evidence>
<evidence type="ECO:0000256" key="8">
    <source>
        <dbReference type="ARBA" id="ARBA00022989"/>
    </source>
</evidence>
<dbReference type="EC" id="2.4.1.258" evidence="3"/>
<keyword evidence="4 13" id="KW-0328">Glycosyltransferase</keyword>
<feature type="region of interest" description="Disordered" evidence="11">
    <location>
        <begin position="412"/>
        <end position="435"/>
    </location>
</feature>
<evidence type="ECO:0000256" key="10">
    <source>
        <dbReference type="ARBA" id="ARBA00049506"/>
    </source>
</evidence>
<feature type="transmembrane region" description="Helical" evidence="12">
    <location>
        <begin position="102"/>
        <end position="122"/>
    </location>
</feature>
<name>A0A5J4NE18_9TREM</name>
<gene>
    <name evidence="13" type="ORF">DEA37_0012709</name>
</gene>
<dbReference type="AlphaFoldDB" id="A0A5J4NE18"/>
<reference evidence="13 14" key="1">
    <citation type="journal article" date="2019" name="Gigascience">
        <title>Whole-genome sequence of the oriental lung fluke Paragonimus westermani.</title>
        <authorList>
            <person name="Oey H."/>
            <person name="Zakrzewski M."/>
            <person name="Narain K."/>
            <person name="Devi K.R."/>
            <person name="Agatsuma T."/>
            <person name="Nawaratna S."/>
            <person name="Gobert G.N."/>
            <person name="Jones M.K."/>
            <person name="Ragan M.A."/>
            <person name="McManus D.P."/>
            <person name="Krause L."/>
        </authorList>
    </citation>
    <scope>NUCLEOTIDE SEQUENCE [LARGE SCALE GENOMIC DNA]</scope>
    <source>
        <strain evidence="13 14">IND2009</strain>
    </source>
</reference>
<feature type="transmembrane region" description="Helical" evidence="12">
    <location>
        <begin position="211"/>
        <end position="230"/>
    </location>
</feature>
<dbReference type="GO" id="GO:0052925">
    <property type="term" value="F:dol-P-Man:Man(5)GlcNAc(2)-PP-Dol alpha-1,3-mannosyltransferase activity"/>
    <property type="evidence" value="ECO:0007669"/>
    <property type="project" value="UniProtKB-EC"/>
</dbReference>
<evidence type="ECO:0000256" key="4">
    <source>
        <dbReference type="ARBA" id="ARBA00022676"/>
    </source>
</evidence>
<feature type="compositionally biased region" description="Polar residues" evidence="11">
    <location>
        <begin position="412"/>
        <end position="422"/>
    </location>
</feature>
<keyword evidence="9 12" id="KW-0472">Membrane</keyword>
<evidence type="ECO:0000256" key="9">
    <source>
        <dbReference type="ARBA" id="ARBA00023136"/>
    </source>
</evidence>
<evidence type="ECO:0000256" key="12">
    <source>
        <dbReference type="SAM" id="Phobius"/>
    </source>
</evidence>
<evidence type="ECO:0000256" key="6">
    <source>
        <dbReference type="ARBA" id="ARBA00022692"/>
    </source>
</evidence>
<evidence type="ECO:0000256" key="11">
    <source>
        <dbReference type="SAM" id="MobiDB-lite"/>
    </source>
</evidence>
<evidence type="ECO:0000313" key="14">
    <source>
        <dbReference type="Proteomes" id="UP000324629"/>
    </source>
</evidence>
<keyword evidence="8 12" id="KW-1133">Transmembrane helix</keyword>
<feature type="transmembrane region" description="Helical" evidence="12">
    <location>
        <begin position="188"/>
        <end position="205"/>
    </location>
</feature>
<comment type="caution">
    <text evidence="13">The sequence shown here is derived from an EMBL/GenBank/DDBJ whole genome shotgun (WGS) entry which is preliminary data.</text>
</comment>
<accession>A0A5J4NE18</accession>
<evidence type="ECO:0000256" key="1">
    <source>
        <dbReference type="ARBA" id="ARBA00004477"/>
    </source>
</evidence>
<dbReference type="PANTHER" id="PTHR12646">
    <property type="entry name" value="NOT56 - RELATED"/>
    <property type="match status" value="1"/>
</dbReference>
<feature type="transmembrane region" description="Helical" evidence="12">
    <location>
        <begin position="341"/>
        <end position="358"/>
    </location>
</feature>
<dbReference type="Pfam" id="PF05208">
    <property type="entry name" value="ALG3"/>
    <property type="match status" value="1"/>
</dbReference>
<feature type="transmembrane region" description="Helical" evidence="12">
    <location>
        <begin position="268"/>
        <end position="288"/>
    </location>
</feature>
<keyword evidence="6 12" id="KW-0812">Transmembrane</keyword>
<keyword evidence="7" id="KW-0256">Endoplasmic reticulum</keyword>